<feature type="region of interest" description="Disordered" evidence="1">
    <location>
        <begin position="96"/>
        <end position="120"/>
    </location>
</feature>
<evidence type="ECO:0000256" key="1">
    <source>
        <dbReference type="SAM" id="MobiDB-lite"/>
    </source>
</evidence>
<reference evidence="3" key="3">
    <citation type="journal article" date="2010" name="Genome Res.">
        <title>Population genomic sequencing of Coccidioides fungi reveals recent hybridization and transposon control.</title>
        <authorList>
            <person name="Neafsey D.E."/>
            <person name="Barker B.M."/>
            <person name="Sharpton T.J."/>
            <person name="Stajich J.E."/>
            <person name="Park D.J."/>
            <person name="Whiston E."/>
            <person name="Hung C.-Y."/>
            <person name="McMahan C."/>
            <person name="White J."/>
            <person name="Sykes S."/>
            <person name="Heiman D."/>
            <person name="Young S."/>
            <person name="Zeng Q."/>
            <person name="Abouelleil A."/>
            <person name="Aftuck L."/>
            <person name="Bessette D."/>
            <person name="Brown A."/>
            <person name="FitzGerald M."/>
            <person name="Lui A."/>
            <person name="Macdonald J.P."/>
            <person name="Priest M."/>
            <person name="Orbach M.J."/>
            <person name="Galgiani J.N."/>
            <person name="Kirkland T.N."/>
            <person name="Cole G.T."/>
            <person name="Birren B.W."/>
            <person name="Henn M.R."/>
            <person name="Taylor J.W."/>
            <person name="Rounsley S.D."/>
        </authorList>
    </citation>
    <scope>NUCLEOTIDE SEQUENCE [LARGE SCALE GENOMIC DNA]</scope>
    <source>
        <strain evidence="3">RMSCC 3488</strain>
    </source>
</reference>
<sequence>MLLSAGRNEVVLSLLHRFIPGIVRKSLASEMKVLFIFVGALESGCWMSTISPFSRSTTNARTRKTWASSFSPNQAHVMLKHYSRCESLKTPSGNNGGFTSCQQPTMRVPFTRGGPGFETA</sequence>
<accession>A0A0J6FPB5</accession>
<evidence type="ECO:0000313" key="2">
    <source>
        <dbReference type="EMBL" id="KMM71285.1"/>
    </source>
</evidence>
<name>A0A0J6FPB5_COCPO</name>
<dbReference type="EMBL" id="DS268113">
    <property type="protein sequence ID" value="KMM71285.1"/>
    <property type="molecule type" value="Genomic_DNA"/>
</dbReference>
<dbReference type="Proteomes" id="UP000054567">
    <property type="component" value="Unassembled WGS sequence"/>
</dbReference>
<protein>
    <submittedName>
        <fullName evidence="2">Uncharacterized protein</fullName>
    </submittedName>
</protein>
<gene>
    <name evidence="2" type="ORF">CPAG_07592</name>
</gene>
<feature type="compositionally biased region" description="Polar residues" evidence="1">
    <location>
        <begin position="96"/>
        <end position="105"/>
    </location>
</feature>
<dbReference type="VEuPathDB" id="FungiDB:CPAG_07592"/>
<dbReference type="AlphaFoldDB" id="A0A0J6FPB5"/>
<evidence type="ECO:0000313" key="3">
    <source>
        <dbReference type="Proteomes" id="UP000054567"/>
    </source>
</evidence>
<reference evidence="2 3" key="1">
    <citation type="submission" date="2007-06" db="EMBL/GenBank/DDBJ databases">
        <title>The Genome Sequence of Coccidioides posadasii RMSCC_3488.</title>
        <authorList>
            <consortium name="Coccidioides Genome Resources Consortium"/>
            <consortium name="The Broad Institute Genome Sequencing Platform"/>
            <person name="Henn M.R."/>
            <person name="Sykes S."/>
            <person name="Young S."/>
            <person name="Jaffe D."/>
            <person name="Berlin A."/>
            <person name="Alvarez P."/>
            <person name="Butler J."/>
            <person name="Gnerre S."/>
            <person name="Grabherr M."/>
            <person name="Mauceli E."/>
            <person name="Brockman W."/>
            <person name="Kodira C."/>
            <person name="Alvarado L."/>
            <person name="Zeng Q."/>
            <person name="Crawford M."/>
            <person name="Antoine C."/>
            <person name="Devon K."/>
            <person name="Galgiani J."/>
            <person name="Orsborn K."/>
            <person name="Lewis M.L."/>
            <person name="Nusbaum C."/>
            <person name="Galagan J."/>
            <person name="Birren B."/>
        </authorList>
    </citation>
    <scope>NUCLEOTIDE SEQUENCE [LARGE SCALE GENOMIC DNA]</scope>
    <source>
        <strain evidence="2 3">RMSCC 3488</strain>
    </source>
</reference>
<organism evidence="2 3">
    <name type="scientific">Coccidioides posadasii RMSCC 3488</name>
    <dbReference type="NCBI Taxonomy" id="454284"/>
    <lineage>
        <taxon>Eukaryota</taxon>
        <taxon>Fungi</taxon>
        <taxon>Dikarya</taxon>
        <taxon>Ascomycota</taxon>
        <taxon>Pezizomycotina</taxon>
        <taxon>Eurotiomycetes</taxon>
        <taxon>Eurotiomycetidae</taxon>
        <taxon>Onygenales</taxon>
        <taxon>Onygenaceae</taxon>
        <taxon>Coccidioides</taxon>
    </lineage>
</organism>
<proteinExistence type="predicted"/>
<reference evidence="3" key="2">
    <citation type="journal article" date="2009" name="Genome Res.">
        <title>Comparative genomic analyses of the human fungal pathogens Coccidioides and their relatives.</title>
        <authorList>
            <person name="Sharpton T.J."/>
            <person name="Stajich J.E."/>
            <person name="Rounsley S.D."/>
            <person name="Gardner M.J."/>
            <person name="Wortman J.R."/>
            <person name="Jordar V.S."/>
            <person name="Maiti R."/>
            <person name="Kodira C.D."/>
            <person name="Neafsey D.E."/>
            <person name="Zeng Q."/>
            <person name="Hung C.-Y."/>
            <person name="McMahan C."/>
            <person name="Muszewska A."/>
            <person name="Grynberg M."/>
            <person name="Mandel M.A."/>
            <person name="Kellner E.M."/>
            <person name="Barker B.M."/>
            <person name="Galgiani J.N."/>
            <person name="Orbach M.J."/>
            <person name="Kirkland T.N."/>
            <person name="Cole G.T."/>
            <person name="Henn M.R."/>
            <person name="Birren B.W."/>
            <person name="Taylor J.W."/>
        </authorList>
    </citation>
    <scope>NUCLEOTIDE SEQUENCE [LARGE SCALE GENOMIC DNA]</scope>
    <source>
        <strain evidence="3">RMSCC 3488</strain>
    </source>
</reference>